<feature type="transmembrane region" description="Helical" evidence="7">
    <location>
        <begin position="327"/>
        <end position="350"/>
    </location>
</feature>
<feature type="transmembrane region" description="Helical" evidence="7">
    <location>
        <begin position="59"/>
        <end position="80"/>
    </location>
</feature>
<keyword evidence="3" id="KW-1003">Cell membrane</keyword>
<feature type="transmembrane region" description="Helical" evidence="7">
    <location>
        <begin position="362"/>
        <end position="387"/>
    </location>
</feature>
<gene>
    <name evidence="8" type="ORF">SCWH03_52420</name>
</gene>
<keyword evidence="2" id="KW-0813">Transport</keyword>
<feature type="transmembrane region" description="Helical" evidence="7">
    <location>
        <begin position="393"/>
        <end position="411"/>
    </location>
</feature>
<evidence type="ECO:0000256" key="2">
    <source>
        <dbReference type="ARBA" id="ARBA00022448"/>
    </source>
</evidence>
<evidence type="ECO:0000256" key="5">
    <source>
        <dbReference type="ARBA" id="ARBA00022989"/>
    </source>
</evidence>
<reference evidence="8 9" key="1">
    <citation type="submission" date="2020-02" db="EMBL/GenBank/DDBJ databases">
        <title>Whole Genome Shotgun Sequence of Streptomyces sp. strain CWH03.</title>
        <authorList>
            <person name="Dohra H."/>
            <person name="Kodani S."/>
            <person name="Yamamura H."/>
        </authorList>
    </citation>
    <scope>NUCLEOTIDE SEQUENCE [LARGE SCALE GENOMIC DNA]</scope>
    <source>
        <strain evidence="8 9">CWH03</strain>
    </source>
</reference>
<dbReference type="Proteomes" id="UP000484988">
    <property type="component" value="Unassembled WGS sequence"/>
</dbReference>
<keyword evidence="5 7" id="KW-1133">Transmembrane helix</keyword>
<feature type="transmembrane region" description="Helical" evidence="7">
    <location>
        <begin position="301"/>
        <end position="321"/>
    </location>
</feature>
<dbReference type="GO" id="GO:0005886">
    <property type="term" value="C:plasma membrane"/>
    <property type="evidence" value="ECO:0007669"/>
    <property type="project" value="UniProtKB-SubCell"/>
</dbReference>
<dbReference type="PANTHER" id="PTHR23513">
    <property type="entry name" value="INTEGRAL MEMBRANE EFFLUX PROTEIN-RELATED"/>
    <property type="match status" value="1"/>
</dbReference>
<evidence type="ECO:0000313" key="8">
    <source>
        <dbReference type="EMBL" id="GFH38978.1"/>
    </source>
</evidence>
<name>A0A6A0B380_9ACTN</name>
<dbReference type="CDD" id="cd06173">
    <property type="entry name" value="MFS_MefA_like"/>
    <property type="match status" value="1"/>
</dbReference>
<feature type="transmembrane region" description="Helical" evidence="7">
    <location>
        <begin position="275"/>
        <end position="294"/>
    </location>
</feature>
<dbReference type="EMBL" id="BLLG01000022">
    <property type="protein sequence ID" value="GFH38978.1"/>
    <property type="molecule type" value="Genomic_DNA"/>
</dbReference>
<keyword evidence="4 7" id="KW-0812">Transmembrane</keyword>
<evidence type="ECO:0000313" key="9">
    <source>
        <dbReference type="Proteomes" id="UP000484988"/>
    </source>
</evidence>
<dbReference type="InterPro" id="IPR011701">
    <property type="entry name" value="MFS"/>
</dbReference>
<evidence type="ECO:0000256" key="6">
    <source>
        <dbReference type="ARBA" id="ARBA00023136"/>
    </source>
</evidence>
<accession>A0A6A0B380</accession>
<dbReference type="PANTHER" id="PTHR23513:SF9">
    <property type="entry name" value="ENTEROBACTIN EXPORTER ENTS"/>
    <property type="match status" value="1"/>
</dbReference>
<feature type="transmembrane region" description="Helical" evidence="7">
    <location>
        <begin position="186"/>
        <end position="205"/>
    </location>
</feature>
<protein>
    <submittedName>
        <fullName evidence="8">MFS transporter</fullName>
    </submittedName>
</protein>
<evidence type="ECO:0000256" key="4">
    <source>
        <dbReference type="ARBA" id="ARBA00022692"/>
    </source>
</evidence>
<dbReference type="RefSeq" id="WP_173266690.1">
    <property type="nucleotide sequence ID" value="NZ_BLLG01000022.1"/>
</dbReference>
<evidence type="ECO:0000256" key="3">
    <source>
        <dbReference type="ARBA" id="ARBA00022475"/>
    </source>
</evidence>
<dbReference type="Pfam" id="PF07690">
    <property type="entry name" value="MFS_1"/>
    <property type="match status" value="1"/>
</dbReference>
<keyword evidence="9" id="KW-1185">Reference proteome</keyword>
<feature type="transmembrane region" description="Helical" evidence="7">
    <location>
        <begin position="29"/>
        <end position="53"/>
    </location>
</feature>
<organism evidence="8 9">
    <name type="scientific">Streptomyces pacificus</name>
    <dbReference type="NCBI Taxonomy" id="2705029"/>
    <lineage>
        <taxon>Bacteria</taxon>
        <taxon>Bacillati</taxon>
        <taxon>Actinomycetota</taxon>
        <taxon>Actinomycetes</taxon>
        <taxon>Kitasatosporales</taxon>
        <taxon>Streptomycetaceae</taxon>
        <taxon>Streptomyces</taxon>
    </lineage>
</organism>
<dbReference type="SUPFAM" id="SSF103473">
    <property type="entry name" value="MFS general substrate transporter"/>
    <property type="match status" value="1"/>
</dbReference>
<sequence>MTRTRRSALPAWIGRPAQLQPFRQKNFRYLWAGFAVSLLGDGMMFVALPWLVLSLSDTTTALAATGVVMAVTALPAALLAGTWVNTYGARRVMLAADLLRAAMLAAIGLLSLADLLTTWYLYVGLAVFAAAEAAFVPAFNTMVQALVPAEHLVGANSVDQVIRPLMWRLIGPALGGALVARSGADWVFVADALTFIASFVFLYRVSAEREPLAQNERPSLLEDSLDGFRYVWKHKWLLYAFAAGAVTVICVMGPWNVLVPFILHGDAAHGAQTYGLVLAVGGVGQITGALLVGGRSLDRRTLLWLYLAWGGMAGGLVGFAFDASLVPALIGSFVINAALAVSAVLWGALLQSAVPRAYVARMFGIDWALSQVLVPISYSLTGAFAGITSTGTTLLVAAVGGLICVPAVLIVRQARHIPEMRNF</sequence>
<proteinExistence type="predicted"/>
<comment type="subcellular location">
    <subcellularLocation>
        <location evidence="1">Cell inner membrane</location>
        <topology evidence="1">Multi-pass membrane protein</topology>
    </subcellularLocation>
</comment>
<evidence type="ECO:0000256" key="7">
    <source>
        <dbReference type="SAM" id="Phobius"/>
    </source>
</evidence>
<dbReference type="GO" id="GO:0022857">
    <property type="term" value="F:transmembrane transporter activity"/>
    <property type="evidence" value="ECO:0007669"/>
    <property type="project" value="InterPro"/>
</dbReference>
<dbReference type="InterPro" id="IPR036259">
    <property type="entry name" value="MFS_trans_sf"/>
</dbReference>
<dbReference type="AlphaFoldDB" id="A0A6A0B380"/>
<keyword evidence="6 7" id="KW-0472">Membrane</keyword>
<feature type="transmembrane region" description="Helical" evidence="7">
    <location>
        <begin position="236"/>
        <end position="255"/>
    </location>
</feature>
<evidence type="ECO:0000256" key="1">
    <source>
        <dbReference type="ARBA" id="ARBA00004429"/>
    </source>
</evidence>
<dbReference type="Gene3D" id="1.20.1250.20">
    <property type="entry name" value="MFS general substrate transporter like domains"/>
    <property type="match status" value="1"/>
</dbReference>
<comment type="caution">
    <text evidence="8">The sequence shown here is derived from an EMBL/GenBank/DDBJ whole genome shotgun (WGS) entry which is preliminary data.</text>
</comment>